<protein>
    <submittedName>
        <fullName evidence="1">Uncharacterized protein</fullName>
    </submittedName>
</protein>
<dbReference type="EMBL" id="LAZR01000961">
    <property type="protein sequence ID" value="KKN53661.1"/>
    <property type="molecule type" value="Genomic_DNA"/>
</dbReference>
<sequence length="224" mass="26263">MRKQCRRNKRRLSQLLKEAHANGERIEAWISLMKARSQTKAWNRLANRYDVHLDWSNTAFDTESKWLFVQEVIYASSTTKGRFRVYMGIKELPIEQKNRFSNLPWDQDSSPHGGVMSDISKLSFIKTSARIPISELKLKKRKDGGFREHPSMFFKRRCLSNLTYKSMQELAALLNIKVEALELFMEANLTVDIVFAEQLSRATKVGTATWLELQRQYDEYIKHL</sequence>
<dbReference type="Gene3D" id="1.10.260.40">
    <property type="entry name" value="lambda repressor-like DNA-binding domains"/>
    <property type="match status" value="1"/>
</dbReference>
<proteinExistence type="predicted"/>
<dbReference type="InterPro" id="IPR010982">
    <property type="entry name" value="Lambda_DNA-bd_dom_sf"/>
</dbReference>
<accession>A0A0F9TWY5</accession>
<dbReference type="AlphaFoldDB" id="A0A0F9TWY5"/>
<name>A0A0F9TWY5_9ZZZZ</name>
<evidence type="ECO:0000313" key="1">
    <source>
        <dbReference type="EMBL" id="KKN53661.1"/>
    </source>
</evidence>
<organism evidence="1">
    <name type="scientific">marine sediment metagenome</name>
    <dbReference type="NCBI Taxonomy" id="412755"/>
    <lineage>
        <taxon>unclassified sequences</taxon>
        <taxon>metagenomes</taxon>
        <taxon>ecological metagenomes</taxon>
    </lineage>
</organism>
<comment type="caution">
    <text evidence="1">The sequence shown here is derived from an EMBL/GenBank/DDBJ whole genome shotgun (WGS) entry which is preliminary data.</text>
</comment>
<gene>
    <name evidence="1" type="ORF">LCGC14_0600060</name>
</gene>
<reference evidence="1" key="1">
    <citation type="journal article" date="2015" name="Nature">
        <title>Complex archaea that bridge the gap between prokaryotes and eukaryotes.</title>
        <authorList>
            <person name="Spang A."/>
            <person name="Saw J.H."/>
            <person name="Jorgensen S.L."/>
            <person name="Zaremba-Niedzwiedzka K."/>
            <person name="Martijn J."/>
            <person name="Lind A.E."/>
            <person name="van Eijk R."/>
            <person name="Schleper C."/>
            <person name="Guy L."/>
            <person name="Ettema T.J."/>
        </authorList>
    </citation>
    <scope>NUCLEOTIDE SEQUENCE</scope>
</reference>
<dbReference type="GO" id="GO:0003677">
    <property type="term" value="F:DNA binding"/>
    <property type="evidence" value="ECO:0007669"/>
    <property type="project" value="InterPro"/>
</dbReference>